<dbReference type="InterPro" id="IPR002508">
    <property type="entry name" value="MurNAc-LAA_cat"/>
</dbReference>
<evidence type="ECO:0000313" key="9">
    <source>
        <dbReference type="Proteomes" id="UP000215033"/>
    </source>
</evidence>
<keyword evidence="8" id="KW-1185">Reference proteome</keyword>
<dbReference type="SUPFAM" id="SSF53187">
    <property type="entry name" value="Zn-dependent exopeptidases"/>
    <property type="match status" value="1"/>
</dbReference>
<evidence type="ECO:0000313" key="7">
    <source>
        <dbReference type="EMBL" id="SNU79889.1"/>
    </source>
</evidence>
<dbReference type="EC" id="3.5.1.28" evidence="2"/>
<dbReference type="Proteomes" id="UP000215033">
    <property type="component" value="Chromosome 1"/>
</dbReference>
<dbReference type="EMBL" id="LT906434">
    <property type="protein sequence ID" value="SNU79889.1"/>
    <property type="molecule type" value="Genomic_DNA"/>
</dbReference>
<evidence type="ECO:0000256" key="1">
    <source>
        <dbReference type="ARBA" id="ARBA00001561"/>
    </source>
</evidence>
<dbReference type="Pfam" id="PF01520">
    <property type="entry name" value="Amidase_3"/>
    <property type="match status" value="1"/>
</dbReference>
<dbReference type="Gene3D" id="3.40.630.40">
    <property type="entry name" value="Zn-dependent exopeptidases"/>
    <property type="match status" value="1"/>
</dbReference>
<reference evidence="6 8" key="1">
    <citation type="submission" date="2017-01" db="EMBL/GenBank/DDBJ databases">
        <authorList>
            <person name="Wolfgang W.J."/>
            <person name="Cole J."/>
            <person name="Wroblewski D."/>
            <person name="Mcginnis J."/>
            <person name="Musser K.A."/>
        </authorList>
    </citation>
    <scope>NUCLEOTIDE SEQUENCE [LARGE SCALE GENOMIC DNA]</scope>
    <source>
        <strain evidence="6 8">DSM 21643</strain>
    </source>
</reference>
<protein>
    <recommendedName>
        <fullName evidence="2">N-acetylmuramoyl-L-alanine amidase</fullName>
        <ecNumber evidence="2">3.5.1.28</ecNumber>
    </recommendedName>
</protein>
<evidence type="ECO:0000313" key="6">
    <source>
        <dbReference type="EMBL" id="OSI11559.1"/>
    </source>
</evidence>
<dbReference type="CDD" id="cd02696">
    <property type="entry name" value="MurNAc-LAA"/>
    <property type="match status" value="1"/>
</dbReference>
<comment type="catalytic activity">
    <reaction evidence="1">
        <text>Hydrolyzes the link between N-acetylmuramoyl residues and L-amino acid residues in certain cell-wall glycopeptides.</text>
        <dbReference type="EC" id="3.5.1.28"/>
    </reaction>
</comment>
<organism evidence="7 9">
    <name type="scientific">Neisseria zoodegmatis</name>
    <dbReference type="NCBI Taxonomy" id="326523"/>
    <lineage>
        <taxon>Bacteria</taxon>
        <taxon>Pseudomonadati</taxon>
        <taxon>Pseudomonadota</taxon>
        <taxon>Betaproteobacteria</taxon>
        <taxon>Neisseriales</taxon>
        <taxon>Neisseriaceae</taxon>
        <taxon>Neisseria</taxon>
    </lineage>
</organism>
<dbReference type="EMBL" id="MTBM01000001">
    <property type="protein sequence ID" value="OSI11559.1"/>
    <property type="molecule type" value="Genomic_DNA"/>
</dbReference>
<dbReference type="PANTHER" id="PTHR30404:SF0">
    <property type="entry name" value="N-ACETYLMURAMOYL-L-ALANINE AMIDASE AMIC"/>
    <property type="match status" value="1"/>
</dbReference>
<dbReference type="KEGG" id="nzo:SAMEA4504057_1395"/>
<name>A0AB38DRJ3_9NEIS</name>
<dbReference type="GO" id="GO:0030288">
    <property type="term" value="C:outer membrane-bounded periplasmic space"/>
    <property type="evidence" value="ECO:0007669"/>
    <property type="project" value="TreeGrafter"/>
</dbReference>
<feature type="domain" description="MurNAc-LAA" evidence="5">
    <location>
        <begin position="85"/>
        <end position="234"/>
    </location>
</feature>
<proteinExistence type="predicted"/>
<evidence type="ECO:0000256" key="4">
    <source>
        <dbReference type="SAM" id="SignalP"/>
    </source>
</evidence>
<keyword evidence="4" id="KW-0732">Signal</keyword>
<dbReference type="PANTHER" id="PTHR30404">
    <property type="entry name" value="N-ACETYLMURAMOYL-L-ALANINE AMIDASE"/>
    <property type="match status" value="1"/>
</dbReference>
<evidence type="ECO:0000313" key="8">
    <source>
        <dbReference type="Proteomes" id="UP000193466"/>
    </source>
</evidence>
<evidence type="ECO:0000259" key="5">
    <source>
        <dbReference type="SMART" id="SM00646"/>
    </source>
</evidence>
<keyword evidence="3 7" id="KW-0378">Hydrolase</keyword>
<feature type="signal peptide" evidence="4">
    <location>
        <begin position="1"/>
        <end position="20"/>
    </location>
</feature>
<dbReference type="InterPro" id="IPR050695">
    <property type="entry name" value="N-acetylmuramoyl_amidase_3"/>
</dbReference>
<dbReference type="SMART" id="SM00646">
    <property type="entry name" value="Ami_3"/>
    <property type="match status" value="1"/>
</dbReference>
<dbReference type="AlphaFoldDB" id="A0AB38DRJ3"/>
<dbReference type="RefSeq" id="WP_085362611.1">
    <property type="nucleotide sequence ID" value="NZ_LT906434.1"/>
</dbReference>
<dbReference type="Proteomes" id="UP000193466">
    <property type="component" value="Unassembled WGS sequence"/>
</dbReference>
<feature type="chain" id="PRO_5044192404" description="N-acetylmuramoyl-L-alanine amidase" evidence="4">
    <location>
        <begin position="21"/>
        <end position="239"/>
    </location>
</feature>
<dbReference type="GO" id="GO:0009253">
    <property type="term" value="P:peptidoglycan catabolic process"/>
    <property type="evidence" value="ECO:0007669"/>
    <property type="project" value="InterPro"/>
</dbReference>
<reference evidence="7 9" key="2">
    <citation type="submission" date="2017-06" db="EMBL/GenBank/DDBJ databases">
        <authorList>
            <consortium name="Pathogen Informatics"/>
        </authorList>
    </citation>
    <scope>NUCLEOTIDE SEQUENCE [LARGE SCALE GENOMIC DNA]</scope>
    <source>
        <strain evidence="7 9">NCTC12230</strain>
    </source>
</reference>
<evidence type="ECO:0000256" key="2">
    <source>
        <dbReference type="ARBA" id="ARBA00011901"/>
    </source>
</evidence>
<dbReference type="GO" id="GO:0008745">
    <property type="term" value="F:N-acetylmuramoyl-L-alanine amidase activity"/>
    <property type="evidence" value="ECO:0007669"/>
    <property type="project" value="UniProtKB-EC"/>
</dbReference>
<sequence>MKDQIFSIICFLLLSLNAWATENPLLVLDSGHTPKHGGALGIKGQYEVVYNDQFVSKLQPELEKAGWKVMLTRLPEQEIGLSERAALANKNGAVIFLSIHHDSAQLKYLQEVEHNGQKVYQTTRPIRGYSLFVSGKNPEFIKSQKLAASIGKELRGLGRVPTLHHAEPIAGENRLLLDKTNGVYRYDELAVLRQTTMPAVLLEIGVIVDKQDEAYISQTENQRAMINAIVRALQPYQHF</sequence>
<accession>A0AB38DRJ3</accession>
<evidence type="ECO:0000256" key="3">
    <source>
        <dbReference type="ARBA" id="ARBA00022801"/>
    </source>
</evidence>
<gene>
    <name evidence="7" type="primary">amiC_2</name>
    <name evidence="6" type="ORF">BWD10_00905</name>
    <name evidence="7" type="ORF">SAMEA4504057_01395</name>
</gene>